<accession>A0A9D4G416</accession>
<dbReference type="EMBL" id="JAIWYP010000006">
    <property type="protein sequence ID" value="KAH3808451.1"/>
    <property type="molecule type" value="Genomic_DNA"/>
</dbReference>
<proteinExistence type="predicted"/>
<dbReference type="Proteomes" id="UP000828390">
    <property type="component" value="Unassembled WGS sequence"/>
</dbReference>
<reference evidence="1" key="1">
    <citation type="journal article" date="2019" name="bioRxiv">
        <title>The Genome of the Zebra Mussel, Dreissena polymorpha: A Resource for Invasive Species Research.</title>
        <authorList>
            <person name="McCartney M.A."/>
            <person name="Auch B."/>
            <person name="Kono T."/>
            <person name="Mallez S."/>
            <person name="Zhang Y."/>
            <person name="Obille A."/>
            <person name="Becker A."/>
            <person name="Abrahante J.E."/>
            <person name="Garbe J."/>
            <person name="Badalamenti J.P."/>
            <person name="Herman A."/>
            <person name="Mangelson H."/>
            <person name="Liachko I."/>
            <person name="Sullivan S."/>
            <person name="Sone E.D."/>
            <person name="Koren S."/>
            <person name="Silverstein K.A.T."/>
            <person name="Beckman K.B."/>
            <person name="Gohl D.M."/>
        </authorList>
    </citation>
    <scope>NUCLEOTIDE SEQUENCE</scope>
    <source>
        <strain evidence="1">Duluth1</strain>
        <tissue evidence="1">Whole animal</tissue>
    </source>
</reference>
<name>A0A9D4G416_DREPO</name>
<reference evidence="1" key="2">
    <citation type="submission" date="2020-11" db="EMBL/GenBank/DDBJ databases">
        <authorList>
            <person name="McCartney M.A."/>
            <person name="Auch B."/>
            <person name="Kono T."/>
            <person name="Mallez S."/>
            <person name="Becker A."/>
            <person name="Gohl D.M."/>
            <person name="Silverstein K.A.T."/>
            <person name="Koren S."/>
            <person name="Bechman K.B."/>
            <person name="Herman A."/>
            <person name="Abrahante J.E."/>
            <person name="Garbe J."/>
        </authorList>
    </citation>
    <scope>NUCLEOTIDE SEQUENCE</scope>
    <source>
        <strain evidence="1">Duluth1</strain>
        <tissue evidence="1">Whole animal</tissue>
    </source>
</reference>
<sequence length="115" mass="13276">MLKFSEGAQTDRQTDKRTDGQFNCYMPPYQGNTNIYKCMNNAMVKQIIISLVSSFVTFVERVEKMNENKPSHLTIEELVVHPSALLLSARTDPLQGNFEPHVFRAWCREVQRRGP</sequence>
<keyword evidence="2" id="KW-1185">Reference proteome</keyword>
<evidence type="ECO:0000313" key="1">
    <source>
        <dbReference type="EMBL" id="KAH3808451.1"/>
    </source>
</evidence>
<organism evidence="1 2">
    <name type="scientific">Dreissena polymorpha</name>
    <name type="common">Zebra mussel</name>
    <name type="synonym">Mytilus polymorpha</name>
    <dbReference type="NCBI Taxonomy" id="45954"/>
    <lineage>
        <taxon>Eukaryota</taxon>
        <taxon>Metazoa</taxon>
        <taxon>Spiralia</taxon>
        <taxon>Lophotrochozoa</taxon>
        <taxon>Mollusca</taxon>
        <taxon>Bivalvia</taxon>
        <taxon>Autobranchia</taxon>
        <taxon>Heteroconchia</taxon>
        <taxon>Euheterodonta</taxon>
        <taxon>Imparidentia</taxon>
        <taxon>Neoheterodontei</taxon>
        <taxon>Myida</taxon>
        <taxon>Dreissenoidea</taxon>
        <taxon>Dreissenidae</taxon>
        <taxon>Dreissena</taxon>
    </lineage>
</organism>
<dbReference type="AlphaFoldDB" id="A0A9D4G416"/>
<gene>
    <name evidence="1" type="ORF">DPMN_136807</name>
</gene>
<protein>
    <submittedName>
        <fullName evidence="1">Uncharacterized protein</fullName>
    </submittedName>
</protein>
<comment type="caution">
    <text evidence="1">The sequence shown here is derived from an EMBL/GenBank/DDBJ whole genome shotgun (WGS) entry which is preliminary data.</text>
</comment>
<evidence type="ECO:0000313" key="2">
    <source>
        <dbReference type="Proteomes" id="UP000828390"/>
    </source>
</evidence>